<gene>
    <name evidence="14" type="ORF">BCR43DRAFT_514271</name>
</gene>
<feature type="modified residue" description="4-aspartylphosphate" evidence="9">
    <location>
        <position position="2329"/>
    </location>
</feature>
<evidence type="ECO:0000256" key="8">
    <source>
        <dbReference type="ARBA" id="ARBA00023012"/>
    </source>
</evidence>
<feature type="domain" description="Protein kinase" evidence="11">
    <location>
        <begin position="64"/>
        <end position="365"/>
    </location>
</feature>
<comment type="catalytic activity">
    <reaction evidence="1">
        <text>ATP + protein L-histidine = ADP + protein N-phospho-L-histidine.</text>
        <dbReference type="EC" id="2.7.13.3"/>
    </reaction>
</comment>
<dbReference type="SUPFAM" id="SSF56112">
    <property type="entry name" value="Protein kinase-like (PK-like)"/>
    <property type="match status" value="1"/>
</dbReference>
<dbReference type="Pfam" id="PF01590">
    <property type="entry name" value="GAF"/>
    <property type="match status" value="1"/>
</dbReference>
<evidence type="ECO:0000256" key="5">
    <source>
        <dbReference type="ARBA" id="ARBA00022741"/>
    </source>
</evidence>
<dbReference type="InterPro" id="IPR036890">
    <property type="entry name" value="HATPase_C_sf"/>
</dbReference>
<keyword evidence="3 9" id="KW-0597">Phosphoprotein</keyword>
<evidence type="ECO:0000256" key="2">
    <source>
        <dbReference type="ARBA" id="ARBA00012438"/>
    </source>
</evidence>
<feature type="compositionally biased region" description="Low complexity" evidence="10">
    <location>
        <begin position="432"/>
        <end position="459"/>
    </location>
</feature>
<dbReference type="Proteomes" id="UP000242180">
    <property type="component" value="Unassembled WGS sequence"/>
</dbReference>
<accession>A0A1X2HG25</accession>
<dbReference type="InterPro" id="IPR000719">
    <property type="entry name" value="Prot_kinase_dom"/>
</dbReference>
<dbReference type="SMART" id="SM00448">
    <property type="entry name" value="REC"/>
    <property type="match status" value="1"/>
</dbReference>
<keyword evidence="5" id="KW-0547">Nucleotide-binding</keyword>
<dbReference type="Pfam" id="PF02518">
    <property type="entry name" value="HATPase_c"/>
    <property type="match status" value="1"/>
</dbReference>
<evidence type="ECO:0000313" key="14">
    <source>
        <dbReference type="EMBL" id="ORY97913.1"/>
    </source>
</evidence>
<dbReference type="SMART" id="SM00065">
    <property type="entry name" value="GAF"/>
    <property type="match status" value="1"/>
</dbReference>
<dbReference type="PROSITE" id="PS50011">
    <property type="entry name" value="PROTEIN_KINASE_DOM"/>
    <property type="match status" value="1"/>
</dbReference>
<dbReference type="InterPro" id="IPR053159">
    <property type="entry name" value="Hybrid_Histidine_Kinase"/>
</dbReference>
<name>A0A1X2HG25_SYNRA</name>
<keyword evidence="6" id="KW-0418">Kinase</keyword>
<dbReference type="InterPro" id="IPR005467">
    <property type="entry name" value="His_kinase_dom"/>
</dbReference>
<comment type="caution">
    <text evidence="14">The sequence shown here is derived from an EMBL/GenBank/DDBJ whole genome shotgun (WGS) entry which is preliminary data.</text>
</comment>
<evidence type="ECO:0000256" key="6">
    <source>
        <dbReference type="ARBA" id="ARBA00022777"/>
    </source>
</evidence>
<feature type="domain" description="Histidine kinase" evidence="12">
    <location>
        <begin position="1824"/>
        <end position="2033"/>
    </location>
</feature>
<dbReference type="PROSITE" id="PS50109">
    <property type="entry name" value="HIS_KIN"/>
    <property type="match status" value="1"/>
</dbReference>
<dbReference type="Gene3D" id="3.40.50.2300">
    <property type="match status" value="1"/>
</dbReference>
<dbReference type="GO" id="GO:0000155">
    <property type="term" value="F:phosphorelay sensor kinase activity"/>
    <property type="evidence" value="ECO:0007669"/>
    <property type="project" value="InterPro"/>
</dbReference>
<reference evidence="14 15" key="1">
    <citation type="submission" date="2016-07" db="EMBL/GenBank/DDBJ databases">
        <title>Pervasive Adenine N6-methylation of Active Genes in Fungi.</title>
        <authorList>
            <consortium name="DOE Joint Genome Institute"/>
            <person name="Mondo S.J."/>
            <person name="Dannebaum R.O."/>
            <person name="Kuo R.C."/>
            <person name="Labutti K."/>
            <person name="Haridas S."/>
            <person name="Kuo A."/>
            <person name="Salamov A."/>
            <person name="Ahrendt S.R."/>
            <person name="Lipzen A."/>
            <person name="Sullivan W."/>
            <person name="Andreopoulos W.B."/>
            <person name="Clum A."/>
            <person name="Lindquist E."/>
            <person name="Daum C."/>
            <person name="Ramamoorthy G.K."/>
            <person name="Gryganskyi A."/>
            <person name="Culley D."/>
            <person name="Magnuson J.K."/>
            <person name="James T.Y."/>
            <person name="O'Malley M.A."/>
            <person name="Stajich J.E."/>
            <person name="Spatafora J.W."/>
            <person name="Visel A."/>
            <person name="Grigoriev I.V."/>
        </authorList>
    </citation>
    <scope>NUCLEOTIDE SEQUENCE [LARGE SCALE GENOMIC DNA]</scope>
    <source>
        <strain evidence="14 15">NRRL 2496</strain>
    </source>
</reference>
<organism evidence="14 15">
    <name type="scientific">Syncephalastrum racemosum</name>
    <name type="common">Filamentous fungus</name>
    <dbReference type="NCBI Taxonomy" id="13706"/>
    <lineage>
        <taxon>Eukaryota</taxon>
        <taxon>Fungi</taxon>
        <taxon>Fungi incertae sedis</taxon>
        <taxon>Mucoromycota</taxon>
        <taxon>Mucoromycotina</taxon>
        <taxon>Mucoromycetes</taxon>
        <taxon>Mucorales</taxon>
        <taxon>Syncephalastraceae</taxon>
        <taxon>Syncephalastrum</taxon>
    </lineage>
</organism>
<dbReference type="GO" id="GO:0005524">
    <property type="term" value="F:ATP binding"/>
    <property type="evidence" value="ECO:0007669"/>
    <property type="project" value="UniProtKB-KW"/>
</dbReference>
<dbReference type="FunFam" id="1.10.287.130:FF:000002">
    <property type="entry name" value="Two-component osmosensing histidine kinase"/>
    <property type="match status" value="1"/>
</dbReference>
<dbReference type="InterPro" id="IPR003661">
    <property type="entry name" value="HisK_dim/P_dom"/>
</dbReference>
<dbReference type="InterPro" id="IPR036097">
    <property type="entry name" value="HisK_dim/P_sf"/>
</dbReference>
<dbReference type="Gene3D" id="1.10.287.130">
    <property type="match status" value="1"/>
</dbReference>
<dbReference type="SMART" id="SM00387">
    <property type="entry name" value="HATPase_c"/>
    <property type="match status" value="1"/>
</dbReference>
<dbReference type="Gene3D" id="3.40.50.300">
    <property type="entry name" value="P-loop containing nucleotide triphosphate hydrolases"/>
    <property type="match status" value="1"/>
</dbReference>
<protein>
    <recommendedName>
        <fullName evidence="2">histidine kinase</fullName>
        <ecNumber evidence="2">2.7.13.3</ecNumber>
    </recommendedName>
</protein>
<dbReference type="STRING" id="13706.A0A1X2HG25"/>
<dbReference type="Gene3D" id="3.30.565.10">
    <property type="entry name" value="Histidine kinase-like ATPase, C-terminal domain"/>
    <property type="match status" value="1"/>
</dbReference>
<dbReference type="Gene3D" id="1.10.510.10">
    <property type="entry name" value="Transferase(Phosphotransferase) domain 1"/>
    <property type="match status" value="1"/>
</dbReference>
<evidence type="ECO:0000256" key="7">
    <source>
        <dbReference type="ARBA" id="ARBA00022840"/>
    </source>
</evidence>
<dbReference type="Pfam" id="PF13191">
    <property type="entry name" value="AAA_16"/>
    <property type="match status" value="1"/>
</dbReference>
<dbReference type="SUPFAM" id="SSF55874">
    <property type="entry name" value="ATPase domain of HSP90 chaperone/DNA topoisomerase II/histidine kinase"/>
    <property type="match status" value="1"/>
</dbReference>
<evidence type="ECO:0000256" key="4">
    <source>
        <dbReference type="ARBA" id="ARBA00022679"/>
    </source>
</evidence>
<evidence type="ECO:0000256" key="9">
    <source>
        <dbReference type="PROSITE-ProRule" id="PRU00169"/>
    </source>
</evidence>
<proteinExistence type="predicted"/>
<dbReference type="SUPFAM" id="SSF47384">
    <property type="entry name" value="Homodimeric domain of signal transducing histidine kinase"/>
    <property type="match status" value="1"/>
</dbReference>
<evidence type="ECO:0000313" key="15">
    <source>
        <dbReference type="Proteomes" id="UP000242180"/>
    </source>
</evidence>
<dbReference type="EC" id="2.7.13.3" evidence="2"/>
<dbReference type="InterPro" id="IPR003018">
    <property type="entry name" value="GAF"/>
</dbReference>
<sequence>MSSNTAYHPRQAPLFHFPSSSDSKFRRNRQHQNLDRLLSRVPPQANYTVNYDTFTIRIPNYSFGKPSLLTGSGGLIAIATGIRLDDETPVLVKLSPYAVRLEREYYLARRLYKQQPEGEQYVPQVIELVSLVQDGLTALIYLDEGYTPQPNVMSDIGQFLDFAIQCCSCLHFLHASGTIHGELRPSAFQQWRGTVKIWNFGAGLKSYEDMLLTSVGWRRAVLAAAAVAAATQTDDVDTPLPPTDEMSPPITDSTFATARSSSQEGLQNALAYVSPEQTGRTSNVLDHRTDLYSLGIMFFVTLTGQIPFSGSPMSIIHAALSQNVPLAHTVRPDIPPVLSLIIDKLTRKAVDERYDSAYGVREDLLECRRRLSNSDSPSSLQFFPLGMHDVKSIFQFPPTIYGRDKELETIRLVTRRLHHHASFSTSDTSPTQQQQQQQPYPLVSQESSSGESSQTSAGTPRYETGGAASTNTGNNLTVDRAGCQVVVITGQGGIGKSTLVNAIHTHARQYGYLASSKFDSVQKRPYNGLLRCLSSVLRQLLTESEAVIHDFYQELKEQLGPHFSNVHLMVGMVPELKPILSDHDWSNVEHDDMIPNISTESRFHAVFLNVIRTITRKKPITLCLDDLQEADEPSLHLISSLIASRMRMLIILTCRDGNSLPECIREEIDPEDDTPDVEVTFIKLAPLGVDALLQLVSDTLHRSPEDIQPLVDIIYHRTHGNPFYAKQFMLMMKRKNDIWLDWDEKQWKFRLDNIAEILYPPRPFNRNGSGGSGMTTTLDDVLDVRHLVSHLKDMDPHAQVFLMWASLIGSVFDFRQIKWLMMSTDLLQDDDQCSDLSDSVSVGSSYADICTPPLHTSSAETIPQAGDLLVNNGSSTTTPPASETTCTDEEIRRDNQAMAGLQTALQEGIIQPKMSNEYQFVHDRYRQAASMLVDEKDLERMHLRIGQMLMIISGNDTDVFLTADHIVKSTDLIKRFKSRQKYRQTLMKAGDEALSSGALQVARPYYECAMTLLSQSPWDEDQPDASYRETLDLHMRVAELQWWDNRREEANRLLDQIMTHTTGRPVERAQAWRVQARMYFQEQQIDRGIQAIMDALKELGMQNLPRLDPQGCLYDVNSYQRVKQQILDVGIENLADGQPGVCLDRRKLAIMTLLSEACTGAYWLSPHLVDTIAIRLVQASLEHGYGAATGGGFIWLGCTAMRVGEYAFGAELGRLGMGISERYGGNSEIARSIIIHYGMLSQWSEPEGAHYREGIPHFQRAFKYAIAGGDKSFAAMSLFHTSTTLFYTGCNLAELQSLLNEQIEEYEEEETKRDVLYTLNVSLWRAVLALQGKTTVETSCQVLDDCDFDELGFVKTVRSQSANPGSPLNWHWSFKIIVLTHFHCHHEAAQLGFKILETSINHPGHRHIGIALFYHCIAMIEGLRDPTLDDNTRAKYIAQTEQNRVLLKEWSTYSSVNYEMYYVLVEAELSSLSPETAPLAPKLYNDAIELGSNGDWFPFLALAYQLAGTYYIRTGMKMLGAPMIKQSLDIYNGWGAWGTARHLEMKHQDILKTTPFAESAVSVATQTDETDSPLSTSAADSGVLVWEEGLPDPPIDKVPNDDETSEAAILSLDIVDLTSIIKSSQVISNEMNSFDELLKKMIGIIMTNSAAEAGAIIIKEGMFGIAAHSTRSGCETFDPPMPLNDHNGLISTLVVHYVIHTRTTLFIPNIAEDTRFATGPWFTRAGANKSVICMPIIHKSTLVGVLYLQANLNAFTHKHVTVLHILCHQIAISVTNALLFKSVQRATQVNARMIESQRQALEEARKSREEALKATKLKSNFLANMSHELRTPFSGFYGMIVLLSETQLDAEQREFVGIAKQSCEMLLQIIDDLLDFSKLEARKVKLHYGLFYVEDLIEDRLELLITLASNKNLELTCFTDPSVPPMVYADGNRIGQILMNLIGNAIKFTQNGEVVVNCCVDEDTKDLREPLKEDELMLKFSVRDTGIVKSTAQQRGLGLSICLELVRLMGGDIWVESQENVGSTFHFRVRVIHASVVAEPGVDADRRLHEMDEMMRQIGSPRVLLDTSRRQADMILAMLPDLEVEYVPPALHALELARDAAKQDKPFDYLIIDAPLTETLRDMKRAIERDPTLADLKIIQLYSPVLEGIRKRQSRLGPELQDITRITKPVRRLKLLKALLRIQRQQDHASPVSPVPLSIASSSVSSTSLIRSTSATPLASSDKSTPKDEADSLINTVSAGNEAHEPSSIKPSYSSTYLQRGCEGFTPEELAIFQGQRILVAEDNPVAQKLIVKQLVRLGFQVETCNNGHECIERWRQRGPDYYLLAWIDHHMPGCDGTEATKAIRKMEKEMQVKQPLPIIALTADVQTTAQQNCLDAGMTDYLVKPLMQKDLVSVLRKYALLSPLLHGTSTVSAPLAVKTTTTEST</sequence>
<dbReference type="SMART" id="SM00388">
    <property type="entry name" value="HisKA"/>
    <property type="match status" value="1"/>
</dbReference>
<dbReference type="PROSITE" id="PS50110">
    <property type="entry name" value="RESPONSE_REGULATORY"/>
    <property type="match status" value="1"/>
</dbReference>
<dbReference type="InterPro" id="IPR011006">
    <property type="entry name" value="CheY-like_superfamily"/>
</dbReference>
<feature type="region of interest" description="Disordered" evidence="10">
    <location>
        <begin position="1"/>
        <end position="24"/>
    </location>
</feature>
<keyword evidence="15" id="KW-1185">Reference proteome</keyword>
<evidence type="ECO:0000256" key="3">
    <source>
        <dbReference type="ARBA" id="ARBA00022553"/>
    </source>
</evidence>
<dbReference type="Gene3D" id="3.30.450.40">
    <property type="match status" value="1"/>
</dbReference>
<keyword evidence="8" id="KW-0902">Two-component regulatory system</keyword>
<keyword evidence="7" id="KW-0067">ATP-binding</keyword>
<evidence type="ECO:0000259" key="11">
    <source>
        <dbReference type="PROSITE" id="PS50011"/>
    </source>
</evidence>
<dbReference type="SUPFAM" id="SSF52540">
    <property type="entry name" value="P-loop containing nucleoside triphosphate hydrolases"/>
    <property type="match status" value="1"/>
</dbReference>
<evidence type="ECO:0000259" key="13">
    <source>
        <dbReference type="PROSITE" id="PS50110"/>
    </source>
</evidence>
<feature type="compositionally biased region" description="Polar residues" evidence="10">
    <location>
        <begin position="422"/>
        <end position="431"/>
    </location>
</feature>
<dbReference type="Pfam" id="PF00512">
    <property type="entry name" value="HisKA"/>
    <property type="match status" value="1"/>
</dbReference>
<dbReference type="InterPro" id="IPR041664">
    <property type="entry name" value="AAA_16"/>
</dbReference>
<dbReference type="InterPro" id="IPR029016">
    <property type="entry name" value="GAF-like_dom_sf"/>
</dbReference>
<dbReference type="SMART" id="SM00220">
    <property type="entry name" value="S_TKc"/>
    <property type="match status" value="1"/>
</dbReference>
<dbReference type="CDD" id="cd17546">
    <property type="entry name" value="REC_hyHK_CKI1_RcsC-like"/>
    <property type="match status" value="1"/>
</dbReference>
<dbReference type="InterPro" id="IPR027417">
    <property type="entry name" value="P-loop_NTPase"/>
</dbReference>
<dbReference type="CDD" id="cd00082">
    <property type="entry name" value="HisKA"/>
    <property type="match status" value="1"/>
</dbReference>
<dbReference type="OMA" id="HAHLARK"/>
<evidence type="ECO:0000259" key="12">
    <source>
        <dbReference type="PROSITE" id="PS50109"/>
    </source>
</evidence>
<feature type="region of interest" description="Disordered" evidence="10">
    <location>
        <begin position="421"/>
        <end position="474"/>
    </location>
</feature>
<dbReference type="OrthoDB" id="60033at2759"/>
<dbReference type="InParanoid" id="A0A1X2HG25"/>
<dbReference type="Pfam" id="PF00072">
    <property type="entry name" value="Response_reg"/>
    <property type="match status" value="1"/>
</dbReference>
<dbReference type="SUPFAM" id="SSF52172">
    <property type="entry name" value="CheY-like"/>
    <property type="match status" value="1"/>
</dbReference>
<dbReference type="SUPFAM" id="SSF55781">
    <property type="entry name" value="GAF domain-like"/>
    <property type="match status" value="1"/>
</dbReference>
<keyword evidence="4" id="KW-0808">Transferase</keyword>
<dbReference type="EMBL" id="MCGN01000004">
    <property type="protein sequence ID" value="ORY97913.1"/>
    <property type="molecule type" value="Genomic_DNA"/>
</dbReference>
<feature type="domain" description="Response regulatory" evidence="13">
    <location>
        <begin position="2277"/>
        <end position="2400"/>
    </location>
</feature>
<dbReference type="InterPro" id="IPR003594">
    <property type="entry name" value="HATPase_dom"/>
</dbReference>
<dbReference type="PANTHER" id="PTHR43642:SF1">
    <property type="entry name" value="HYBRID SIGNAL TRANSDUCTION HISTIDINE KINASE G"/>
    <property type="match status" value="1"/>
</dbReference>
<evidence type="ECO:0000256" key="1">
    <source>
        <dbReference type="ARBA" id="ARBA00000085"/>
    </source>
</evidence>
<dbReference type="PANTHER" id="PTHR43642">
    <property type="entry name" value="HYBRID SIGNAL TRANSDUCTION HISTIDINE KINASE G"/>
    <property type="match status" value="1"/>
</dbReference>
<dbReference type="InterPro" id="IPR001789">
    <property type="entry name" value="Sig_transdc_resp-reg_receiver"/>
</dbReference>
<dbReference type="InterPro" id="IPR011009">
    <property type="entry name" value="Kinase-like_dom_sf"/>
</dbReference>
<evidence type="ECO:0000256" key="10">
    <source>
        <dbReference type="SAM" id="MobiDB-lite"/>
    </source>
</evidence>